<dbReference type="Proteomes" id="UP000005268">
    <property type="component" value="Chromosome"/>
</dbReference>
<dbReference type="AlphaFoldDB" id="I3V1W2"/>
<name>I3V1W2_PSEPU</name>
<protein>
    <submittedName>
        <fullName evidence="1">Uncharacterized protein</fullName>
    </submittedName>
</protein>
<dbReference type="EMBL" id="CP003588">
    <property type="protein sequence ID" value="AFK71733.1"/>
    <property type="molecule type" value="Genomic_DNA"/>
</dbReference>
<proteinExistence type="predicted"/>
<dbReference type="HOGENOM" id="CLU_3366710_0_0_6"/>
<gene>
    <name evidence="1" type="ORF">YSA_09170</name>
</gene>
<organism evidence="1 2">
    <name type="scientific">Pseudomonas putida ND6</name>
    <dbReference type="NCBI Taxonomy" id="231023"/>
    <lineage>
        <taxon>Bacteria</taxon>
        <taxon>Pseudomonadati</taxon>
        <taxon>Pseudomonadota</taxon>
        <taxon>Gammaproteobacteria</taxon>
        <taxon>Pseudomonadales</taxon>
        <taxon>Pseudomonadaceae</taxon>
        <taxon>Pseudomonas</taxon>
    </lineage>
</organism>
<accession>I3V1W2</accession>
<evidence type="ECO:0000313" key="2">
    <source>
        <dbReference type="Proteomes" id="UP000005268"/>
    </source>
</evidence>
<reference evidence="1 2" key="1">
    <citation type="journal article" date="2012" name="J. Bacteriol.">
        <title>Complete Genome Sequence of the Naphthalene-Degrading Pseudomonas putida Strain ND6.</title>
        <authorList>
            <person name="Li S."/>
            <person name="Zhao H."/>
            <person name="Li Y."/>
            <person name="Niu S."/>
            <person name="Cai B."/>
        </authorList>
    </citation>
    <scope>NUCLEOTIDE SEQUENCE [LARGE SCALE GENOMIC DNA]</scope>
    <source>
        <strain evidence="1 2">ND6</strain>
    </source>
</reference>
<dbReference type="KEGG" id="ppi:YSA_09170"/>
<sequence>MFWDFGIFWRTKKNPADVNLRGFRMVEAEVGIEPA</sequence>
<evidence type="ECO:0000313" key="1">
    <source>
        <dbReference type="EMBL" id="AFK71733.1"/>
    </source>
</evidence>